<accession>A0A8J3KR07</accession>
<keyword evidence="8" id="KW-0732">Signal</keyword>
<feature type="active site" description="Charge relay system" evidence="5">
    <location>
        <position position="62"/>
    </location>
</feature>
<feature type="chain" id="PRO_5035201688" evidence="8">
    <location>
        <begin position="28"/>
        <end position="355"/>
    </location>
</feature>
<dbReference type="SUPFAM" id="SSF52743">
    <property type="entry name" value="Subtilisin-like"/>
    <property type="match status" value="1"/>
</dbReference>
<dbReference type="RefSeq" id="WP_239167155.1">
    <property type="nucleotide sequence ID" value="NZ_BAAALC010000006.1"/>
</dbReference>
<feature type="transmembrane region" description="Helical" evidence="7">
    <location>
        <begin position="330"/>
        <end position="349"/>
    </location>
</feature>
<name>A0A8J3KR07_9ACTN</name>
<keyword evidence="7" id="KW-0812">Transmembrane</keyword>
<dbReference type="Pfam" id="PF00082">
    <property type="entry name" value="Peptidase_S8"/>
    <property type="match status" value="1"/>
</dbReference>
<dbReference type="PANTHER" id="PTHR43806">
    <property type="entry name" value="PEPTIDASE S8"/>
    <property type="match status" value="1"/>
</dbReference>
<evidence type="ECO:0000256" key="1">
    <source>
        <dbReference type="ARBA" id="ARBA00011073"/>
    </source>
</evidence>
<comment type="similarity">
    <text evidence="1 5">Belongs to the peptidase S8 family.</text>
</comment>
<evidence type="ECO:0000256" key="6">
    <source>
        <dbReference type="SAM" id="MobiDB-lite"/>
    </source>
</evidence>
<organism evidence="10 11">
    <name type="scientific">Catellatospora coxensis</name>
    <dbReference type="NCBI Taxonomy" id="310354"/>
    <lineage>
        <taxon>Bacteria</taxon>
        <taxon>Bacillati</taxon>
        <taxon>Actinomycetota</taxon>
        <taxon>Actinomycetes</taxon>
        <taxon>Micromonosporales</taxon>
        <taxon>Micromonosporaceae</taxon>
        <taxon>Catellatospora</taxon>
    </lineage>
</organism>
<evidence type="ECO:0000256" key="8">
    <source>
        <dbReference type="SAM" id="SignalP"/>
    </source>
</evidence>
<feature type="active site" description="Charge relay system" evidence="5">
    <location>
        <position position="97"/>
    </location>
</feature>
<evidence type="ECO:0000256" key="5">
    <source>
        <dbReference type="PROSITE-ProRule" id="PRU01240"/>
    </source>
</evidence>
<reference evidence="10 11" key="1">
    <citation type="submission" date="2021-01" db="EMBL/GenBank/DDBJ databases">
        <title>Whole genome shotgun sequence of Catellatospora coxensis NBRC 107359.</title>
        <authorList>
            <person name="Komaki H."/>
            <person name="Tamura T."/>
        </authorList>
    </citation>
    <scope>NUCLEOTIDE SEQUENCE [LARGE SCALE GENOMIC DNA]</scope>
    <source>
        <strain evidence="10 11">NBRC 107359</strain>
    </source>
</reference>
<proteinExistence type="inferred from homology"/>
<dbReference type="AlphaFoldDB" id="A0A8J3KR07"/>
<dbReference type="PRINTS" id="PR00723">
    <property type="entry name" value="SUBTILISIN"/>
</dbReference>
<evidence type="ECO:0000313" key="11">
    <source>
        <dbReference type="Proteomes" id="UP000630887"/>
    </source>
</evidence>
<dbReference type="Proteomes" id="UP000630887">
    <property type="component" value="Unassembled WGS sequence"/>
</dbReference>
<evidence type="ECO:0000256" key="4">
    <source>
        <dbReference type="ARBA" id="ARBA00022825"/>
    </source>
</evidence>
<dbReference type="PANTHER" id="PTHR43806:SF11">
    <property type="entry name" value="CEREVISIN-RELATED"/>
    <property type="match status" value="1"/>
</dbReference>
<dbReference type="InterPro" id="IPR023827">
    <property type="entry name" value="Peptidase_S8_Asp-AS"/>
</dbReference>
<keyword evidence="7" id="KW-1133">Transmembrane helix</keyword>
<dbReference type="GO" id="GO:0004252">
    <property type="term" value="F:serine-type endopeptidase activity"/>
    <property type="evidence" value="ECO:0007669"/>
    <property type="project" value="UniProtKB-UniRule"/>
</dbReference>
<dbReference type="InterPro" id="IPR036852">
    <property type="entry name" value="Peptidase_S8/S53_dom_sf"/>
</dbReference>
<keyword evidence="11" id="KW-1185">Reference proteome</keyword>
<evidence type="ECO:0000256" key="7">
    <source>
        <dbReference type="SAM" id="Phobius"/>
    </source>
</evidence>
<keyword evidence="7" id="KW-0472">Membrane</keyword>
<evidence type="ECO:0000259" key="9">
    <source>
        <dbReference type="Pfam" id="PF00082"/>
    </source>
</evidence>
<dbReference type="EMBL" id="BONI01000007">
    <property type="protein sequence ID" value="GIG04522.1"/>
    <property type="molecule type" value="Genomic_DNA"/>
</dbReference>
<gene>
    <name evidence="10" type="ORF">Cco03nite_12220</name>
</gene>
<feature type="signal peptide" evidence="8">
    <location>
        <begin position="1"/>
        <end position="27"/>
    </location>
</feature>
<sequence length="355" mass="35696">MNLQIRLAHLAVAALMSALINPLPSVAATDEVADGQWFHGFLRTAEAHKTSDGAGVKVAVIDTGVDATHPDLSGSVLPGADFSPEGPSKGTVDKDGHGTGMASLIAGHGRVMGIAPGAKVVPIRQSIHGRGATADIARSIEWAVAQGDIQIISISLADGFDDPSVRTAVKAALDADIVVVAGVGNDPQQPVGYPAAIPGVVAVSGVDRNGQNSKASATGSAVVISAPSDGITSASLSHLWQIGTGTSAATAIVAGAATLVRATHPELSAAEVFHRLTATATDKGPPGRDSAYGHGLLNLVAALTADVAPIGPDSPSSTENAPSTPANRTALALIVGAVAMLGMLVLLILRSRRRR</sequence>
<dbReference type="PROSITE" id="PS00136">
    <property type="entry name" value="SUBTILASE_ASP"/>
    <property type="match status" value="1"/>
</dbReference>
<keyword evidence="4 5" id="KW-0720">Serine protease</keyword>
<dbReference type="InterPro" id="IPR000209">
    <property type="entry name" value="Peptidase_S8/S53_dom"/>
</dbReference>
<dbReference type="Gene3D" id="3.40.50.200">
    <property type="entry name" value="Peptidase S8/S53 domain"/>
    <property type="match status" value="1"/>
</dbReference>
<keyword evidence="2 5" id="KW-0645">Protease</keyword>
<evidence type="ECO:0000256" key="2">
    <source>
        <dbReference type="ARBA" id="ARBA00022670"/>
    </source>
</evidence>
<keyword evidence="3 5" id="KW-0378">Hydrolase</keyword>
<dbReference type="InterPro" id="IPR050131">
    <property type="entry name" value="Peptidase_S8_subtilisin-like"/>
</dbReference>
<evidence type="ECO:0000313" key="10">
    <source>
        <dbReference type="EMBL" id="GIG04522.1"/>
    </source>
</evidence>
<comment type="caution">
    <text evidence="10">The sequence shown here is derived from an EMBL/GenBank/DDBJ whole genome shotgun (WGS) entry which is preliminary data.</text>
</comment>
<evidence type="ECO:0000256" key="3">
    <source>
        <dbReference type="ARBA" id="ARBA00022801"/>
    </source>
</evidence>
<feature type="active site" description="Charge relay system" evidence="5">
    <location>
        <position position="247"/>
    </location>
</feature>
<dbReference type="InterPro" id="IPR015500">
    <property type="entry name" value="Peptidase_S8_subtilisin-rel"/>
</dbReference>
<feature type="region of interest" description="Disordered" evidence="6">
    <location>
        <begin position="74"/>
        <end position="95"/>
    </location>
</feature>
<protein>
    <submittedName>
        <fullName evidence="10">Type VII secretion-associated serine protease</fullName>
    </submittedName>
</protein>
<dbReference type="PROSITE" id="PS51892">
    <property type="entry name" value="SUBTILASE"/>
    <property type="match status" value="1"/>
</dbReference>
<dbReference type="GO" id="GO:0006508">
    <property type="term" value="P:proteolysis"/>
    <property type="evidence" value="ECO:0007669"/>
    <property type="project" value="UniProtKB-KW"/>
</dbReference>
<feature type="domain" description="Peptidase S8/S53" evidence="9">
    <location>
        <begin position="53"/>
        <end position="295"/>
    </location>
</feature>